<evidence type="ECO:0000256" key="1">
    <source>
        <dbReference type="SAM" id="MobiDB-lite"/>
    </source>
</evidence>
<protein>
    <submittedName>
        <fullName evidence="3">Uncharacterized protein</fullName>
    </submittedName>
</protein>
<evidence type="ECO:0000313" key="4">
    <source>
        <dbReference type="Proteomes" id="UP000234865"/>
    </source>
</evidence>
<feature type="compositionally biased region" description="Low complexity" evidence="1">
    <location>
        <begin position="510"/>
        <end position="523"/>
    </location>
</feature>
<keyword evidence="2" id="KW-0812">Transmembrane</keyword>
<sequence>MKKIKLIIREKNVIFGLLLVIFVVGFFPNIKFNSDSSSHGNVKIENRVAADTITDVAEKETVTINFYDSVNCNSKVQSSETMTVNVGEYVWPVNLGDTADQSLKNVYHMYQIPQIANYTYQSSSHSSPLLVTDNPANNVINLYYKNDKQQSQVTINFFNSENQSSKVQDSETMTVNVGEYVWAVDFGAMTNQSLSNVYHMYQIPQIANYTYQSSSQSTALLVTDNPANNVINLYYKRDKSQVTINYLDSDSGKSISPSKNVDVNVGDYVWIISFANKSTEQFKMGIYWCVAPPITGYSFDHGTPIKVKENPEENVVNLYYNADPLPAKYTFNYEYAKDTPDQSEALPPSQIVEKGDSVSSKLPYGYSISKVVNVDDENESYSSLEEALENQKGSEAKTFRVIVSANKSSLKLTVHEPNGEINIEDFSGLYGATYQLPIEKNLIFNGKIYHAIITITKRDWRMGTSISLAQSPDEIASLLKDNILVGKYDSSVISIDVSYKEEGIVPIPPSDGGDNSSSSTQSSEKTADKTDIEKNNEDKIVSSTTTPPSASKEKESSVEKKKEVEQVHSENKVVPKKEIKVPLAPPTPSFSTAEKVIASPSVTSEINQEAHILKMRIAGAAGLATGTVSAYGILRALKMMIQHFGKLGKF</sequence>
<dbReference type="RefSeq" id="WP_095586473.1">
    <property type="nucleotide sequence ID" value="NZ_PKRZ01000001.1"/>
</dbReference>
<evidence type="ECO:0000256" key="2">
    <source>
        <dbReference type="SAM" id="Phobius"/>
    </source>
</evidence>
<evidence type="ECO:0000313" key="3">
    <source>
        <dbReference type="EMBL" id="PLW59529.1"/>
    </source>
</evidence>
<proteinExistence type="predicted"/>
<dbReference type="Proteomes" id="UP000234865">
    <property type="component" value="Unassembled WGS sequence"/>
</dbReference>
<feature type="compositionally biased region" description="Basic and acidic residues" evidence="1">
    <location>
        <begin position="525"/>
        <end position="540"/>
    </location>
</feature>
<dbReference type="EMBL" id="PKRZ01000001">
    <property type="protein sequence ID" value="PLW59529.1"/>
    <property type="molecule type" value="Genomic_DNA"/>
</dbReference>
<comment type="caution">
    <text evidence="3">The sequence shown here is derived from an EMBL/GenBank/DDBJ whole genome shotgun (WGS) entry which is preliminary data.</text>
</comment>
<feature type="transmembrane region" description="Helical" evidence="2">
    <location>
        <begin position="12"/>
        <end position="30"/>
    </location>
</feature>
<feature type="compositionally biased region" description="Basic and acidic residues" evidence="1">
    <location>
        <begin position="551"/>
        <end position="571"/>
    </location>
</feature>
<reference evidence="4" key="1">
    <citation type="submission" date="2016-08" db="EMBL/GenBank/DDBJ databases">
        <title>Comparative genomics of Lactococcus lactis strain WFLU12 isolated from the gastrointestinal tract of wild olive flounder (Paralichythys olivaceus).</title>
        <authorList>
            <person name="Nguyen T.L."/>
            <person name="Kim D.-H."/>
        </authorList>
    </citation>
    <scope>NUCLEOTIDE SEQUENCE [LARGE SCALE GENOMIC DNA]</scope>
    <source>
        <strain evidence="4">WFLU12</strain>
    </source>
</reference>
<gene>
    <name evidence="3" type="ORF">CYU10_000396</name>
</gene>
<dbReference type="AlphaFoldDB" id="A0A2N5WBD1"/>
<feature type="region of interest" description="Disordered" evidence="1">
    <location>
        <begin position="504"/>
        <end position="571"/>
    </location>
</feature>
<name>A0A2N5WBD1_LACLL</name>
<keyword evidence="2" id="KW-1133">Transmembrane helix</keyword>
<organism evidence="3 4">
    <name type="scientific">Lactococcus lactis subsp. lactis</name>
    <name type="common">Streptococcus lactis</name>
    <dbReference type="NCBI Taxonomy" id="1360"/>
    <lineage>
        <taxon>Bacteria</taxon>
        <taxon>Bacillati</taxon>
        <taxon>Bacillota</taxon>
        <taxon>Bacilli</taxon>
        <taxon>Lactobacillales</taxon>
        <taxon>Streptococcaceae</taxon>
        <taxon>Lactococcus</taxon>
    </lineage>
</organism>
<keyword evidence="2" id="KW-0472">Membrane</keyword>
<accession>A0A2N5WBD1</accession>